<sequence>PDNGRVGYTFMGAGAHIGGAAVDENGEPYLFGASGRSIVERRTIVVGDYAADDSFEHVPELDRAVRDDGIRSLAITPLIAEDELLGVLQVGSGEVDAFGPDQVGLAEALAHQAAIAIHNSRLIQALERSSEEIRRRAAAEQALRRIATRITAIRDPIELLQQVTDAGRRLLNGERSQLDIVDPASGLIRWTTASGDGPFGGDLPGTSAGVIAEVGINRAAIDARSVVRTGDYLTDERIHHLPESDEFVARTGIRSVLAAPLMSDADLLGIMKVATTRADAWDTKTRR</sequence>
<comment type="caution">
    <text evidence="2">The sequence shown here is derived from an EMBL/GenBank/DDBJ whole genome shotgun (WGS) entry which is preliminary data.</text>
</comment>
<organism evidence="2 3">
    <name type="scientific">Eiseniibacteriota bacterium</name>
    <dbReference type="NCBI Taxonomy" id="2212470"/>
    <lineage>
        <taxon>Bacteria</taxon>
        <taxon>Candidatus Eiseniibacteriota</taxon>
    </lineage>
</organism>
<reference evidence="2 3" key="1">
    <citation type="journal article" date="2019" name="Nat. Microbiol.">
        <title>Mediterranean grassland soil C-N compound turnover is dependent on rainfall and depth, and is mediated by genomically divergent microorganisms.</title>
        <authorList>
            <person name="Diamond S."/>
            <person name="Andeer P.F."/>
            <person name="Li Z."/>
            <person name="Crits-Christoph A."/>
            <person name="Burstein D."/>
            <person name="Anantharaman K."/>
            <person name="Lane K.R."/>
            <person name="Thomas B.C."/>
            <person name="Pan C."/>
            <person name="Northen T.R."/>
            <person name="Banfield J.F."/>
        </authorList>
    </citation>
    <scope>NUCLEOTIDE SEQUENCE [LARGE SCALE GENOMIC DNA]</scope>
    <source>
        <strain evidence="2">WS_10</strain>
    </source>
</reference>
<dbReference type="SMART" id="SM00065">
    <property type="entry name" value="GAF"/>
    <property type="match status" value="1"/>
</dbReference>
<accession>A0A538TZU3</accession>
<evidence type="ECO:0000313" key="3">
    <source>
        <dbReference type="Proteomes" id="UP000319836"/>
    </source>
</evidence>
<evidence type="ECO:0000313" key="2">
    <source>
        <dbReference type="EMBL" id="TMQ69039.1"/>
    </source>
</evidence>
<dbReference type="EMBL" id="VBPA01000348">
    <property type="protein sequence ID" value="TMQ69039.1"/>
    <property type="molecule type" value="Genomic_DNA"/>
</dbReference>
<evidence type="ECO:0000259" key="1">
    <source>
        <dbReference type="SMART" id="SM00065"/>
    </source>
</evidence>
<feature type="domain" description="GAF" evidence="1">
    <location>
        <begin position="1"/>
        <end position="127"/>
    </location>
</feature>
<dbReference type="AlphaFoldDB" id="A0A538TZU3"/>
<dbReference type="Pfam" id="PF01590">
    <property type="entry name" value="GAF"/>
    <property type="match status" value="1"/>
</dbReference>
<name>A0A538TZU3_UNCEI</name>
<dbReference type="InterPro" id="IPR029016">
    <property type="entry name" value="GAF-like_dom_sf"/>
</dbReference>
<gene>
    <name evidence="2" type="ORF">E6K80_13050</name>
</gene>
<dbReference type="InterPro" id="IPR003018">
    <property type="entry name" value="GAF"/>
</dbReference>
<dbReference type="Gene3D" id="3.30.450.40">
    <property type="match status" value="2"/>
</dbReference>
<dbReference type="Pfam" id="PF13185">
    <property type="entry name" value="GAF_2"/>
    <property type="match status" value="1"/>
</dbReference>
<proteinExistence type="predicted"/>
<feature type="non-terminal residue" evidence="2">
    <location>
        <position position="1"/>
    </location>
</feature>
<protein>
    <submittedName>
        <fullName evidence="2">GAF domain-containing protein</fullName>
    </submittedName>
</protein>
<dbReference type="SUPFAM" id="SSF55781">
    <property type="entry name" value="GAF domain-like"/>
    <property type="match status" value="2"/>
</dbReference>
<dbReference type="Proteomes" id="UP000319836">
    <property type="component" value="Unassembled WGS sequence"/>
</dbReference>